<protein>
    <submittedName>
        <fullName evidence="1">Uncharacterized protein</fullName>
    </submittedName>
</protein>
<evidence type="ECO:0000313" key="1">
    <source>
        <dbReference type="EMBL" id="KAI2382322.1"/>
    </source>
</evidence>
<comment type="caution">
    <text evidence="1">The sequence shown here is derived from an EMBL/GenBank/DDBJ whole genome shotgun (WGS) entry which is preliminary data.</text>
</comment>
<name>A0ACB8UNV6_9EURO</name>
<organism evidence="1">
    <name type="scientific">Ophidiomyces ophidiicola</name>
    <dbReference type="NCBI Taxonomy" id="1387563"/>
    <lineage>
        <taxon>Eukaryota</taxon>
        <taxon>Fungi</taxon>
        <taxon>Dikarya</taxon>
        <taxon>Ascomycota</taxon>
        <taxon>Pezizomycotina</taxon>
        <taxon>Eurotiomycetes</taxon>
        <taxon>Eurotiomycetidae</taxon>
        <taxon>Onygenales</taxon>
        <taxon>Onygenaceae</taxon>
        <taxon>Ophidiomyces</taxon>
    </lineage>
</organism>
<proteinExistence type="predicted"/>
<dbReference type="EMBL" id="JALBCA010000130">
    <property type="protein sequence ID" value="KAI2382322.1"/>
    <property type="molecule type" value="Genomic_DNA"/>
</dbReference>
<accession>A0ACB8UNV6</accession>
<reference evidence="1" key="1">
    <citation type="journal article" date="2022" name="bioRxiv">
        <title>Population genetic analysis of Ophidiomyces ophidiicola, the causative agent of snake fungal disease, indicates recent introductions to the USA.</title>
        <authorList>
            <person name="Ladner J.T."/>
            <person name="Palmer J.M."/>
            <person name="Ettinger C.L."/>
            <person name="Stajich J.E."/>
            <person name="Farrell T.M."/>
            <person name="Glorioso B.M."/>
            <person name="Lawson B."/>
            <person name="Price S.J."/>
            <person name="Stengle A.G."/>
            <person name="Grear D.A."/>
            <person name="Lorch J.M."/>
        </authorList>
    </citation>
    <scope>NUCLEOTIDE SEQUENCE</scope>
    <source>
        <strain evidence="1">NWHC 24266-5</strain>
    </source>
</reference>
<gene>
    <name evidence="1" type="ORF">LOY88_006128</name>
</gene>
<sequence>MSNVPFTAALNNWYSNFATNAAQSISDLTLRDYIRLVWLVGGYLFLRPYLDKGFRKMFETDMAKTEKVEAQRLSEQQQLHKDALSGTQKEDQESYDDHDHSPARGPQWGKSARRKQQKFLEFLEQEAERQREDDDDKDIADLLED</sequence>